<organism evidence="2">
    <name type="scientific">freshwater metagenome</name>
    <dbReference type="NCBI Taxonomy" id="449393"/>
    <lineage>
        <taxon>unclassified sequences</taxon>
        <taxon>metagenomes</taxon>
        <taxon>ecological metagenomes</taxon>
    </lineage>
</organism>
<sequence>MFDHDDFGVDDDDTNPSDGPSLDDIIALALSRRRLLKMGSAAVGLGFMAGLGGTTAVAAGGSDRKPPKGPTIGFTSVPLPLVAQKGVTVPPGYTAEVLFAWGDPVSNGPAWVPDASQGWQEQEQQAGMHHDGIAFFPINHQRGLLCINHEYTDTGLLFTDLKANWSPDKSKKLLAAHGVSVIEVRRVNGRRTQAGRWQVVRPSRFGRRITGYTPMRVVGPAAGSEHLKTAADPTGTMVLGTLNNCGGSATPWGTYVTGEENYDFYFRQPAAADLTPEERRYMQSALSGVIGVHVGDPRFDMLVEGNRNEPNRFGYMVEIDPFDPRSTPIKLTGLGRYKHEMAAVRLTSDGRAVAYSGDDERNNYIYKFVGSRTVRQARRAKQSPLEEGTLYVARFSAGGAEGDMMGVGEWIPLTTDNPMLAGWTNDRIHVFTRLAADAVGATRMDRPEWISVAPDGQVYATLTNNTRRGRATTNPTEARGLVESFVVPNDDANPRGGAAGNPYGQIVRWTEQGDADALTFTWDVFVLAGDPANPAGLPAGLGGAPAGGNVQGDIFACPDAVTVDRDGRVWIGTDMFSTEAGVGAYANLKNNTLLAADPATKEFRRFLVGPAGCEVTGITFTPEGRAMFVDIQHPGEPPEIFTNSLANVLTDWPDGGGARPRSATLVITKDDGGVIGT</sequence>
<name>A0A6J6BLV6_9ZZZZ</name>
<dbReference type="Gene3D" id="2.130.10.10">
    <property type="entry name" value="YVTN repeat-like/Quinoprotein amine dehydrogenase"/>
    <property type="match status" value="1"/>
</dbReference>
<gene>
    <name evidence="2" type="ORF">UFOPK1493_00188</name>
</gene>
<reference evidence="2" key="1">
    <citation type="submission" date="2020-05" db="EMBL/GenBank/DDBJ databases">
        <authorList>
            <person name="Chiriac C."/>
            <person name="Salcher M."/>
            <person name="Ghai R."/>
            <person name="Kavagutti S V."/>
        </authorList>
    </citation>
    <scope>NUCLEOTIDE SEQUENCE</scope>
</reference>
<dbReference type="PANTHER" id="PTHR35399">
    <property type="entry name" value="SLR8030 PROTEIN"/>
    <property type="match status" value="1"/>
</dbReference>
<dbReference type="InterPro" id="IPR006311">
    <property type="entry name" value="TAT_signal"/>
</dbReference>
<feature type="region of interest" description="Disordered" evidence="1">
    <location>
        <begin position="1"/>
        <end position="21"/>
    </location>
</feature>
<dbReference type="InterPro" id="IPR008557">
    <property type="entry name" value="PhoX"/>
</dbReference>
<evidence type="ECO:0000313" key="2">
    <source>
        <dbReference type="EMBL" id="CAB4539587.1"/>
    </source>
</evidence>
<dbReference type="PROSITE" id="PS51318">
    <property type="entry name" value="TAT"/>
    <property type="match status" value="1"/>
</dbReference>
<dbReference type="PANTHER" id="PTHR35399:SF2">
    <property type="entry name" value="DUF839 DOMAIN-CONTAINING PROTEIN"/>
    <property type="match status" value="1"/>
</dbReference>
<protein>
    <submittedName>
        <fullName evidence="2">Unannotated protein</fullName>
    </submittedName>
</protein>
<evidence type="ECO:0000256" key="1">
    <source>
        <dbReference type="SAM" id="MobiDB-lite"/>
    </source>
</evidence>
<dbReference type="Pfam" id="PF05787">
    <property type="entry name" value="PhoX"/>
    <property type="match status" value="1"/>
</dbReference>
<dbReference type="AlphaFoldDB" id="A0A6J6BLV6"/>
<accession>A0A6J6BLV6</accession>
<proteinExistence type="predicted"/>
<dbReference type="EMBL" id="CAEZSR010000004">
    <property type="protein sequence ID" value="CAB4539587.1"/>
    <property type="molecule type" value="Genomic_DNA"/>
</dbReference>
<dbReference type="SUPFAM" id="SSF101898">
    <property type="entry name" value="NHL repeat"/>
    <property type="match status" value="1"/>
</dbReference>
<dbReference type="InterPro" id="IPR015943">
    <property type="entry name" value="WD40/YVTN_repeat-like_dom_sf"/>
</dbReference>